<dbReference type="AlphaFoldDB" id="A0A438FNM6"/>
<evidence type="ECO:0000313" key="2">
    <source>
        <dbReference type="Proteomes" id="UP000288805"/>
    </source>
</evidence>
<dbReference type="InterPro" id="IPR008949">
    <property type="entry name" value="Isoprenoid_synthase_dom_sf"/>
</dbReference>
<gene>
    <name evidence="1" type="primary">SAUSS_1</name>
    <name evidence="1" type="ORF">CK203_065658</name>
</gene>
<protein>
    <submittedName>
        <fullName evidence="1">Sesquiterpene synthase</fullName>
    </submittedName>
</protein>
<reference evidence="1 2" key="1">
    <citation type="journal article" date="2018" name="PLoS Genet.">
        <title>Population sequencing reveals clonal diversity and ancestral inbreeding in the grapevine cultivar Chardonnay.</title>
        <authorList>
            <person name="Roach M.J."/>
            <person name="Johnson D.L."/>
            <person name="Bohlmann J."/>
            <person name="van Vuuren H.J."/>
            <person name="Jones S.J."/>
            <person name="Pretorius I.S."/>
            <person name="Schmidt S.A."/>
            <person name="Borneman A.R."/>
        </authorList>
    </citation>
    <scope>NUCLEOTIDE SEQUENCE [LARGE SCALE GENOMIC DNA]</scope>
    <source>
        <strain evidence="2">cv. Chardonnay</strain>
        <tissue evidence="1">Leaf</tissue>
    </source>
</reference>
<comment type="caution">
    <text evidence="1">The sequence shown here is derived from an EMBL/GenBank/DDBJ whole genome shotgun (WGS) entry which is preliminary data.</text>
</comment>
<dbReference type="EMBL" id="QGNW01000829">
    <property type="protein sequence ID" value="RVW61556.1"/>
    <property type="molecule type" value="Genomic_DNA"/>
</dbReference>
<dbReference type="OrthoDB" id="1877784at2759"/>
<evidence type="ECO:0000313" key="1">
    <source>
        <dbReference type="EMBL" id="RVW61556.1"/>
    </source>
</evidence>
<name>A0A438FNM6_VITVI</name>
<sequence length="81" mass="9322">MCGLGKERKTYDKFNKQIANPWKDITQGFLRPTSMSVPILTGVLNLTRVVDINYKENDEYTRVRKVMKDNIASLFIDPVSV</sequence>
<dbReference type="SUPFAM" id="SSF48576">
    <property type="entry name" value="Terpenoid synthases"/>
    <property type="match status" value="1"/>
</dbReference>
<proteinExistence type="predicted"/>
<accession>A0A438FNM6</accession>
<dbReference type="Gene3D" id="1.10.600.10">
    <property type="entry name" value="Farnesyl Diphosphate Synthase"/>
    <property type="match status" value="1"/>
</dbReference>
<organism evidence="1 2">
    <name type="scientific">Vitis vinifera</name>
    <name type="common">Grape</name>
    <dbReference type="NCBI Taxonomy" id="29760"/>
    <lineage>
        <taxon>Eukaryota</taxon>
        <taxon>Viridiplantae</taxon>
        <taxon>Streptophyta</taxon>
        <taxon>Embryophyta</taxon>
        <taxon>Tracheophyta</taxon>
        <taxon>Spermatophyta</taxon>
        <taxon>Magnoliopsida</taxon>
        <taxon>eudicotyledons</taxon>
        <taxon>Gunneridae</taxon>
        <taxon>Pentapetalae</taxon>
        <taxon>rosids</taxon>
        <taxon>Vitales</taxon>
        <taxon>Vitaceae</taxon>
        <taxon>Viteae</taxon>
        <taxon>Vitis</taxon>
    </lineage>
</organism>
<dbReference type="Proteomes" id="UP000288805">
    <property type="component" value="Unassembled WGS sequence"/>
</dbReference>